<protein>
    <submittedName>
        <fullName evidence="1">Uncharacterized protein</fullName>
    </submittedName>
</protein>
<reference evidence="1 2" key="1">
    <citation type="submission" date="2019-04" db="EMBL/GenBank/DDBJ databases">
        <authorList>
            <person name="Li Y."/>
            <person name="Wang J."/>
        </authorList>
    </citation>
    <scope>NUCLEOTIDE SEQUENCE [LARGE SCALE GENOMIC DNA]</scope>
    <source>
        <strain evidence="1 2">DSM 14668</strain>
    </source>
</reference>
<dbReference type="AlphaFoldDB" id="A0A4U1J857"/>
<sequence>MKEKLEITLALTVGGTEHTIPGGNVRGFSLRLEAWGVSGSVEFVLQDDASWGGKYTDELLADFVKADLGEVSLSIKPGHLETDTEADDAEIKTSGLVLEKSVREETMQRVMDAPAVLVRRYRVTFVDPAQALWRQHFPCALYTETTFKDVIEAHKGDKISLTYDWDVITTTASQIFFHLDPAARASFYDLVIWYVRSRNGVVTYDHAEGTYSIKGAKDTSGEASELLLDDLSSMTSFFPEVPRHKPRVLNSYTESTATELVDNTNAATGIYRDTLLRTPIAQDVDDRVTLETARPLLPKREVELSFRRFPTVAVSPGSLLDISTTGGHSTSLIAATEPFRVVFLSLEARALDDGSEPTYGDAAASFSVECTARLEEKSEARVRLPFTVDPRFPGHLEGKVVSAVGEDTDITYDFATDEDTSIDQYTVKIPLFENKEITAPYEPESGAGNLYLPLYKNQRVLVALDFSKATVIRMVDWRSEARVAKDGQGQHLFLGKTSTNNTSVLHDYQDEKPVLRVLRTNDKDTVLLRLEEGKMTLKVEETGG</sequence>
<dbReference type="EMBL" id="SSMQ01000033">
    <property type="protein sequence ID" value="TKD02765.1"/>
    <property type="molecule type" value="Genomic_DNA"/>
</dbReference>
<dbReference type="OrthoDB" id="5409627at2"/>
<gene>
    <name evidence="1" type="ORF">E8A74_28115</name>
</gene>
<name>A0A4U1J857_9BACT</name>
<dbReference type="RefSeq" id="WP_136932171.1">
    <property type="nucleotide sequence ID" value="NZ_SSMQ01000033.1"/>
</dbReference>
<keyword evidence="2" id="KW-1185">Reference proteome</keyword>
<organism evidence="1 2">
    <name type="scientific">Polyangium fumosum</name>
    <dbReference type="NCBI Taxonomy" id="889272"/>
    <lineage>
        <taxon>Bacteria</taxon>
        <taxon>Pseudomonadati</taxon>
        <taxon>Myxococcota</taxon>
        <taxon>Polyangia</taxon>
        <taxon>Polyangiales</taxon>
        <taxon>Polyangiaceae</taxon>
        <taxon>Polyangium</taxon>
    </lineage>
</organism>
<evidence type="ECO:0000313" key="1">
    <source>
        <dbReference type="EMBL" id="TKD02765.1"/>
    </source>
</evidence>
<accession>A0A4U1J857</accession>
<evidence type="ECO:0000313" key="2">
    <source>
        <dbReference type="Proteomes" id="UP000309215"/>
    </source>
</evidence>
<proteinExistence type="predicted"/>
<dbReference type="Proteomes" id="UP000309215">
    <property type="component" value="Unassembled WGS sequence"/>
</dbReference>
<comment type="caution">
    <text evidence="1">The sequence shown here is derived from an EMBL/GenBank/DDBJ whole genome shotgun (WGS) entry which is preliminary data.</text>
</comment>